<protein>
    <submittedName>
        <fullName evidence="1">Uncharacterized protein</fullName>
    </submittedName>
</protein>
<dbReference type="Proteomes" id="UP000278398">
    <property type="component" value="Unassembled WGS sequence"/>
</dbReference>
<sequence length="138" mass="15257">MRELILEACRSGEPERLRPLIGMGDGATQLSFGGDSDDPIAFLVEMSGDDRGQEILAILLEVLEAGYVHLSPGTPAEVYVFPYFFAVPLEQLTNPQRVELFKIVTAGDVEEMKVYGAYTFYRAGFAPDGRWLFFVAGD</sequence>
<evidence type="ECO:0000313" key="1">
    <source>
        <dbReference type="EMBL" id="RST85937.1"/>
    </source>
</evidence>
<proteinExistence type="predicted"/>
<organism evidence="1 2">
    <name type="scientific">Aquibium carbonis</name>
    <dbReference type="NCBI Taxonomy" id="2495581"/>
    <lineage>
        <taxon>Bacteria</taxon>
        <taxon>Pseudomonadati</taxon>
        <taxon>Pseudomonadota</taxon>
        <taxon>Alphaproteobacteria</taxon>
        <taxon>Hyphomicrobiales</taxon>
        <taxon>Phyllobacteriaceae</taxon>
        <taxon>Aquibium</taxon>
    </lineage>
</organism>
<reference evidence="1 2" key="1">
    <citation type="submission" date="2018-12" db="EMBL/GenBank/DDBJ databases">
        <title>Mesorhizobium carbonis sp. nov., isolated from coal mine water.</title>
        <authorList>
            <person name="Xin W."/>
            <person name="Xu Z."/>
            <person name="Xiang F."/>
            <person name="Zhang J."/>
            <person name="Xi L."/>
            <person name="Liu J."/>
        </authorList>
    </citation>
    <scope>NUCLEOTIDE SEQUENCE [LARGE SCALE GENOMIC DNA]</scope>
    <source>
        <strain evidence="1 2">B2.3</strain>
    </source>
</reference>
<dbReference type="OrthoDB" id="9809589at2"/>
<gene>
    <name evidence="1" type="ORF">EJC49_13085</name>
</gene>
<name>A0A429YX82_9HYPH</name>
<comment type="caution">
    <text evidence="1">The sequence shown here is derived from an EMBL/GenBank/DDBJ whole genome shotgun (WGS) entry which is preliminary data.</text>
</comment>
<keyword evidence="2" id="KW-1185">Reference proteome</keyword>
<dbReference type="EMBL" id="RWKW01000045">
    <property type="protein sequence ID" value="RST85937.1"/>
    <property type="molecule type" value="Genomic_DNA"/>
</dbReference>
<evidence type="ECO:0000313" key="2">
    <source>
        <dbReference type="Proteomes" id="UP000278398"/>
    </source>
</evidence>
<accession>A0A429YX82</accession>
<dbReference type="AlphaFoldDB" id="A0A429YX82"/>